<sequence length="462" mass="48284">MTRWKPDIEAADGRPLYQALFDAIARDRASGRLPAGSRLPPHRDLAADLGIGVGTVTKAYAEAERRGLIHARVGAGSFVTGNDQGASPPPRAPGPIDLSRNLAPSGHAEPYLAAAMARLAAEDPAALTAYAPVAGAAAVRAAAAAWSVRTGTMALDPERLIICNGAQQGLALALAVTMKPGATLLCEAATYAGTKQIATVAGYRLRGVALDGEGVDPDALDRAAAETGAAVVYLVPTLQNPTGRRMSAARREAIAAVVRRRGLILIEDDVYALYGRDLPGVPALAELLPDRAFHIGGAAKSLAPGLRAGWLLPPEGGQWREAVLRHVRAAYYAPAAIGHHIFRIWVEEGVADRIAGAILNDAAGRLERALAIVGDAAERPASRHAMHLWLPMSAMEAERVSLRALRAGVELTPPESTAVDPALLSGLRLCLDAVDAVEMEGALRIVMAALSADMEASERAIV</sequence>
<dbReference type="InterPro" id="IPR015424">
    <property type="entry name" value="PyrdxlP-dep_Trfase"/>
</dbReference>
<dbReference type="SMART" id="SM00345">
    <property type="entry name" value="HTH_GNTR"/>
    <property type="match status" value="1"/>
</dbReference>
<name>A0A2T5G1G9_9SPHN</name>
<dbReference type="Gene3D" id="3.40.640.10">
    <property type="entry name" value="Type I PLP-dependent aspartate aminotransferase-like (Major domain)"/>
    <property type="match status" value="1"/>
</dbReference>
<dbReference type="RefSeq" id="WP_107966232.1">
    <property type="nucleotide sequence ID" value="NZ_NWBU01000004.1"/>
</dbReference>
<evidence type="ECO:0000256" key="5">
    <source>
        <dbReference type="ARBA" id="ARBA00023163"/>
    </source>
</evidence>
<dbReference type="GO" id="GO:0003677">
    <property type="term" value="F:DNA binding"/>
    <property type="evidence" value="ECO:0007669"/>
    <property type="project" value="UniProtKB-KW"/>
</dbReference>
<dbReference type="InterPro" id="IPR004839">
    <property type="entry name" value="Aminotransferase_I/II_large"/>
</dbReference>
<comment type="caution">
    <text evidence="7">The sequence shown here is derived from an EMBL/GenBank/DDBJ whole genome shotgun (WGS) entry which is preliminary data.</text>
</comment>
<dbReference type="Gene3D" id="3.90.1150.10">
    <property type="entry name" value="Aspartate Aminotransferase, domain 1"/>
    <property type="match status" value="1"/>
</dbReference>
<dbReference type="SUPFAM" id="SSF53383">
    <property type="entry name" value="PLP-dependent transferases"/>
    <property type="match status" value="1"/>
</dbReference>
<dbReference type="InterPro" id="IPR015422">
    <property type="entry name" value="PyrdxlP-dep_Trfase_small"/>
</dbReference>
<dbReference type="PANTHER" id="PTHR46577">
    <property type="entry name" value="HTH-TYPE TRANSCRIPTIONAL REGULATORY PROTEIN GABR"/>
    <property type="match status" value="1"/>
</dbReference>
<evidence type="ECO:0000256" key="3">
    <source>
        <dbReference type="ARBA" id="ARBA00023015"/>
    </source>
</evidence>
<dbReference type="InterPro" id="IPR000524">
    <property type="entry name" value="Tscrpt_reg_HTH_GntR"/>
</dbReference>
<evidence type="ECO:0000259" key="6">
    <source>
        <dbReference type="PROSITE" id="PS50949"/>
    </source>
</evidence>
<dbReference type="InterPro" id="IPR015421">
    <property type="entry name" value="PyrdxlP-dep_Trfase_major"/>
</dbReference>
<dbReference type="GO" id="GO:0030170">
    <property type="term" value="F:pyridoxal phosphate binding"/>
    <property type="evidence" value="ECO:0007669"/>
    <property type="project" value="InterPro"/>
</dbReference>
<dbReference type="OrthoDB" id="9804020at2"/>
<dbReference type="PROSITE" id="PS50949">
    <property type="entry name" value="HTH_GNTR"/>
    <property type="match status" value="1"/>
</dbReference>
<comment type="similarity">
    <text evidence="1">In the C-terminal section; belongs to the class-I pyridoxal-phosphate-dependent aminotransferase family.</text>
</comment>
<dbReference type="GO" id="GO:0003700">
    <property type="term" value="F:DNA-binding transcription factor activity"/>
    <property type="evidence" value="ECO:0007669"/>
    <property type="project" value="InterPro"/>
</dbReference>
<evidence type="ECO:0000313" key="8">
    <source>
        <dbReference type="Proteomes" id="UP000244162"/>
    </source>
</evidence>
<dbReference type="Gene3D" id="1.10.10.10">
    <property type="entry name" value="Winged helix-like DNA-binding domain superfamily/Winged helix DNA-binding domain"/>
    <property type="match status" value="1"/>
</dbReference>
<dbReference type="InterPro" id="IPR051446">
    <property type="entry name" value="HTH_trans_reg/aminotransferase"/>
</dbReference>
<reference evidence="7 8" key="1">
    <citation type="submission" date="2017-09" db="EMBL/GenBank/DDBJ databases">
        <title>Sphingomonas panjinensis sp.nov., isolated from oil-contaminated soil.</title>
        <authorList>
            <person name="Wang L."/>
            <person name="Chen L."/>
        </authorList>
    </citation>
    <scope>NUCLEOTIDE SEQUENCE [LARGE SCALE GENOMIC DNA]</scope>
    <source>
        <strain evidence="7 8">FW-11</strain>
    </source>
</reference>
<dbReference type="CDD" id="cd07377">
    <property type="entry name" value="WHTH_GntR"/>
    <property type="match status" value="1"/>
</dbReference>
<proteinExistence type="inferred from homology"/>
<dbReference type="Pfam" id="PF00392">
    <property type="entry name" value="GntR"/>
    <property type="match status" value="1"/>
</dbReference>
<feature type="domain" description="HTH gntR-type" evidence="6">
    <location>
        <begin position="14"/>
        <end position="82"/>
    </location>
</feature>
<protein>
    <submittedName>
        <fullName evidence="7">GntR family transcriptional regulator</fullName>
    </submittedName>
</protein>
<keyword evidence="2" id="KW-0663">Pyridoxal phosphate</keyword>
<keyword evidence="4" id="KW-0238">DNA-binding</keyword>
<evidence type="ECO:0000256" key="1">
    <source>
        <dbReference type="ARBA" id="ARBA00005384"/>
    </source>
</evidence>
<dbReference type="PANTHER" id="PTHR46577:SF1">
    <property type="entry name" value="HTH-TYPE TRANSCRIPTIONAL REGULATORY PROTEIN GABR"/>
    <property type="match status" value="1"/>
</dbReference>
<dbReference type="Pfam" id="PF00155">
    <property type="entry name" value="Aminotran_1_2"/>
    <property type="match status" value="1"/>
</dbReference>
<dbReference type="InterPro" id="IPR036390">
    <property type="entry name" value="WH_DNA-bd_sf"/>
</dbReference>
<evidence type="ECO:0000256" key="2">
    <source>
        <dbReference type="ARBA" id="ARBA00022898"/>
    </source>
</evidence>
<dbReference type="SUPFAM" id="SSF46785">
    <property type="entry name" value="Winged helix' DNA-binding domain"/>
    <property type="match status" value="1"/>
</dbReference>
<dbReference type="Proteomes" id="UP000244162">
    <property type="component" value="Unassembled WGS sequence"/>
</dbReference>
<gene>
    <name evidence="7" type="ORF">CLG96_02295</name>
</gene>
<dbReference type="CDD" id="cd00609">
    <property type="entry name" value="AAT_like"/>
    <property type="match status" value="1"/>
</dbReference>
<dbReference type="EMBL" id="NWBU01000004">
    <property type="protein sequence ID" value="PTQ12996.1"/>
    <property type="molecule type" value="Genomic_DNA"/>
</dbReference>
<keyword evidence="8" id="KW-1185">Reference proteome</keyword>
<organism evidence="7 8">
    <name type="scientific">Sphingomonas oleivorans</name>
    <dbReference type="NCBI Taxonomy" id="1735121"/>
    <lineage>
        <taxon>Bacteria</taxon>
        <taxon>Pseudomonadati</taxon>
        <taxon>Pseudomonadota</taxon>
        <taxon>Alphaproteobacteria</taxon>
        <taxon>Sphingomonadales</taxon>
        <taxon>Sphingomonadaceae</taxon>
        <taxon>Sphingomonas</taxon>
    </lineage>
</organism>
<dbReference type="AlphaFoldDB" id="A0A2T5G1G9"/>
<keyword evidence="3" id="KW-0805">Transcription regulation</keyword>
<accession>A0A2T5G1G9</accession>
<keyword evidence="5" id="KW-0804">Transcription</keyword>
<evidence type="ECO:0000256" key="4">
    <source>
        <dbReference type="ARBA" id="ARBA00023125"/>
    </source>
</evidence>
<evidence type="ECO:0000313" key="7">
    <source>
        <dbReference type="EMBL" id="PTQ12996.1"/>
    </source>
</evidence>
<dbReference type="InterPro" id="IPR036388">
    <property type="entry name" value="WH-like_DNA-bd_sf"/>
</dbReference>